<dbReference type="EMBL" id="LR031872">
    <property type="protein sequence ID" value="VDC95304.1"/>
    <property type="molecule type" value="Genomic_DNA"/>
</dbReference>
<name>A0A3P6B806_BRAOL</name>
<organism evidence="2">
    <name type="scientific">Brassica oleracea</name>
    <name type="common">Wild cabbage</name>
    <dbReference type="NCBI Taxonomy" id="3712"/>
    <lineage>
        <taxon>Eukaryota</taxon>
        <taxon>Viridiplantae</taxon>
        <taxon>Streptophyta</taxon>
        <taxon>Embryophyta</taxon>
        <taxon>Tracheophyta</taxon>
        <taxon>Spermatophyta</taxon>
        <taxon>Magnoliopsida</taxon>
        <taxon>eudicotyledons</taxon>
        <taxon>Gunneridae</taxon>
        <taxon>Pentapetalae</taxon>
        <taxon>rosids</taxon>
        <taxon>malvids</taxon>
        <taxon>Brassicales</taxon>
        <taxon>Brassicaceae</taxon>
        <taxon>Brassiceae</taxon>
        <taxon>Brassica</taxon>
    </lineage>
</organism>
<gene>
    <name evidence="2" type="ORF">BOLC3T18486H</name>
</gene>
<proteinExistence type="predicted"/>
<feature type="compositionally biased region" description="Basic and acidic residues" evidence="1">
    <location>
        <begin position="1"/>
        <end position="19"/>
    </location>
</feature>
<feature type="region of interest" description="Disordered" evidence="1">
    <location>
        <begin position="1"/>
        <end position="20"/>
    </location>
</feature>
<dbReference type="AlphaFoldDB" id="A0A3P6B806"/>
<protein>
    <submittedName>
        <fullName evidence="2">Uncharacterized protein</fullName>
    </submittedName>
</protein>
<evidence type="ECO:0000256" key="1">
    <source>
        <dbReference type="SAM" id="MobiDB-lite"/>
    </source>
</evidence>
<evidence type="ECO:0000313" key="2">
    <source>
        <dbReference type="EMBL" id="VDC95304.1"/>
    </source>
</evidence>
<reference evidence="2" key="1">
    <citation type="submission" date="2018-11" db="EMBL/GenBank/DDBJ databases">
        <authorList>
            <consortium name="Genoscope - CEA"/>
            <person name="William W."/>
        </authorList>
    </citation>
    <scope>NUCLEOTIDE SEQUENCE</scope>
</reference>
<accession>A0A3P6B806</accession>
<sequence>MDIEKLESGSDSRELRLRLDTGTTSPLMEAKKAMASDKFAELWVVDPKRPKRFMVWNSNPTRHCPNCHTSLTTVTKL</sequence>